<evidence type="ECO:0000256" key="1">
    <source>
        <dbReference type="ARBA" id="ARBA00022741"/>
    </source>
</evidence>
<accession>A0A4Q0AGS6</accession>
<comment type="caution">
    <text evidence="6">The sequence shown here is derived from an EMBL/GenBank/DDBJ whole genome shotgun (WGS) entry which is preliminary data.</text>
</comment>
<feature type="region of interest" description="Disordered" evidence="4">
    <location>
        <begin position="1"/>
        <end position="21"/>
    </location>
</feature>
<name>A0A4Q0AGS6_9BACT</name>
<evidence type="ECO:0000256" key="2">
    <source>
        <dbReference type="ARBA" id="ARBA00022840"/>
    </source>
</evidence>
<gene>
    <name evidence="6" type="ORF">EOT05_00770</name>
</gene>
<dbReference type="EMBL" id="SCKX01000001">
    <property type="protein sequence ID" value="RWZ78284.1"/>
    <property type="molecule type" value="Genomic_DNA"/>
</dbReference>
<evidence type="ECO:0000313" key="7">
    <source>
        <dbReference type="Proteomes" id="UP000289257"/>
    </source>
</evidence>
<keyword evidence="2 3" id="KW-0067">ATP-binding</keyword>
<feature type="domain" description="ATP-cone" evidence="5">
    <location>
        <begin position="7"/>
        <end position="96"/>
    </location>
</feature>
<evidence type="ECO:0000259" key="5">
    <source>
        <dbReference type="PROSITE" id="PS51161"/>
    </source>
</evidence>
<evidence type="ECO:0000256" key="3">
    <source>
        <dbReference type="PROSITE-ProRule" id="PRU00492"/>
    </source>
</evidence>
<keyword evidence="1 3" id="KW-0547">Nucleotide-binding</keyword>
<reference evidence="6" key="1">
    <citation type="submission" date="2019-01" db="EMBL/GenBank/DDBJ databases">
        <title>Genomic signatures and co-occurrence patterns of the ultra-small Saccharimodia (Patescibacteria phylum) suggest a symbiotic lifestyle.</title>
        <authorList>
            <person name="Lemos L."/>
            <person name="Medeiros J."/>
            <person name="Andreote F."/>
            <person name="Fernandes G."/>
            <person name="Varani A."/>
            <person name="Oliveira G."/>
            <person name="Pylro V."/>
        </authorList>
    </citation>
    <scope>NUCLEOTIDE SEQUENCE [LARGE SCALE GENOMIC DNA]</scope>
    <source>
        <strain evidence="6">AMD02</strain>
    </source>
</reference>
<protein>
    <recommendedName>
        <fullName evidence="5">ATP-cone domain-containing protein</fullName>
    </recommendedName>
</protein>
<dbReference type="AlphaFoldDB" id="A0A4Q0AGS6"/>
<sequence length="96" mass="10841">MSGATTTAIIKRKGQRPTEAFDREKLHHSIVAASLSARAPEGQADNIAYAVTNYVLEWLESRPEVTSHDIRLVATRHLRAHHPDAAYLYEQHRNIL</sequence>
<dbReference type="PROSITE" id="PS51161">
    <property type="entry name" value="ATP_CONE"/>
    <property type="match status" value="1"/>
</dbReference>
<proteinExistence type="predicted"/>
<evidence type="ECO:0000313" key="6">
    <source>
        <dbReference type="EMBL" id="RWZ78284.1"/>
    </source>
</evidence>
<dbReference type="InterPro" id="IPR005144">
    <property type="entry name" value="ATP-cone_dom"/>
</dbReference>
<keyword evidence="7" id="KW-1185">Reference proteome</keyword>
<evidence type="ECO:0000256" key="4">
    <source>
        <dbReference type="SAM" id="MobiDB-lite"/>
    </source>
</evidence>
<dbReference type="Pfam" id="PF03477">
    <property type="entry name" value="ATP-cone"/>
    <property type="match status" value="1"/>
</dbReference>
<organism evidence="6 7">
    <name type="scientific">Candidatus Microsaccharimonas sossegonensis</name>
    <dbReference type="NCBI Taxonomy" id="2506948"/>
    <lineage>
        <taxon>Bacteria</taxon>
        <taxon>Candidatus Saccharimonadota</taxon>
        <taxon>Candidatus Saccharimonadia</taxon>
        <taxon>Candidatus Saccharimonadales</taxon>
        <taxon>Candidatus Saccharimonadaceae</taxon>
        <taxon>Candidatus Microsaccharimonas</taxon>
    </lineage>
</organism>
<dbReference type="GO" id="GO:0005524">
    <property type="term" value="F:ATP binding"/>
    <property type="evidence" value="ECO:0007669"/>
    <property type="project" value="UniProtKB-UniRule"/>
</dbReference>
<dbReference type="Proteomes" id="UP000289257">
    <property type="component" value="Unassembled WGS sequence"/>
</dbReference>